<dbReference type="PANTHER" id="PTHR31080:SF110">
    <property type="entry name" value="PECTINESTERASE INHIBITOR 3"/>
    <property type="match status" value="1"/>
</dbReference>
<protein>
    <recommendedName>
        <fullName evidence="7">Pectinesterase inhibitor domain-containing protein</fullName>
    </recommendedName>
</protein>
<keyword evidence="9" id="KW-1185">Reference proteome</keyword>
<keyword evidence="4" id="KW-1015">Disulfide bond</keyword>
<dbReference type="InterPro" id="IPR051955">
    <property type="entry name" value="PME_Inhibitor"/>
</dbReference>
<organism evidence="8 9">
    <name type="scientific">Papaver atlanticum</name>
    <dbReference type="NCBI Taxonomy" id="357466"/>
    <lineage>
        <taxon>Eukaryota</taxon>
        <taxon>Viridiplantae</taxon>
        <taxon>Streptophyta</taxon>
        <taxon>Embryophyta</taxon>
        <taxon>Tracheophyta</taxon>
        <taxon>Spermatophyta</taxon>
        <taxon>Magnoliopsida</taxon>
        <taxon>Ranunculales</taxon>
        <taxon>Papaveraceae</taxon>
        <taxon>Papaveroideae</taxon>
        <taxon>Papaver</taxon>
    </lineage>
</organism>
<evidence type="ECO:0000256" key="1">
    <source>
        <dbReference type="ARBA" id="ARBA00004239"/>
    </source>
</evidence>
<accession>A0AAD4S7A0</accession>
<dbReference type="AlphaFoldDB" id="A0AAD4S7A0"/>
<dbReference type="Gene3D" id="1.20.140.40">
    <property type="entry name" value="Invertase/pectin methylesterase inhibitor family protein"/>
    <property type="match status" value="1"/>
</dbReference>
<evidence type="ECO:0000256" key="4">
    <source>
        <dbReference type="ARBA" id="ARBA00023157"/>
    </source>
</evidence>
<keyword evidence="2" id="KW-0964">Secreted</keyword>
<comment type="similarity">
    <text evidence="5">Belongs to the PMEI family.</text>
</comment>
<dbReference type="Proteomes" id="UP001202328">
    <property type="component" value="Unassembled WGS sequence"/>
</dbReference>
<comment type="caution">
    <text evidence="8">The sequence shown here is derived from an EMBL/GenBank/DDBJ whole genome shotgun (WGS) entry which is preliminary data.</text>
</comment>
<evidence type="ECO:0000313" key="8">
    <source>
        <dbReference type="EMBL" id="KAI3871493.1"/>
    </source>
</evidence>
<dbReference type="EMBL" id="JAJJMB010013055">
    <property type="protein sequence ID" value="KAI3871493.1"/>
    <property type="molecule type" value="Genomic_DNA"/>
</dbReference>
<evidence type="ECO:0000256" key="3">
    <source>
        <dbReference type="ARBA" id="ARBA00022729"/>
    </source>
</evidence>
<dbReference type="GO" id="GO:0004857">
    <property type="term" value="F:enzyme inhibitor activity"/>
    <property type="evidence" value="ECO:0007669"/>
    <property type="project" value="InterPro"/>
</dbReference>
<proteinExistence type="inferred from homology"/>
<reference evidence="8" key="1">
    <citation type="submission" date="2022-04" db="EMBL/GenBank/DDBJ databases">
        <title>A functionally conserved STORR gene fusion in Papaver species that diverged 16.8 million years ago.</title>
        <authorList>
            <person name="Catania T."/>
        </authorList>
    </citation>
    <scope>NUCLEOTIDE SEQUENCE</scope>
    <source>
        <strain evidence="8">S-188037</strain>
    </source>
</reference>
<sequence length="204" mass="22624">MALHLLLLSILITLVFPYSTTTTAAHNTGTPQNLVRSSCIHANYPDLCLRTLTSFMGQANTPNDVAKAAVTVSLARAQKVSDYLKDLSKKRNGGGGSNKRENGALTDCVEEMTDSVEQLKKTLSELQHLRSRTFRWQLSNVQTWVSAALTYEDTCLDGFKTVDGDINKDEIKKKINNLARITSNALYLINRLDDQSPNGRKHDP</sequence>
<evidence type="ECO:0000256" key="6">
    <source>
        <dbReference type="SAM" id="SignalP"/>
    </source>
</evidence>
<feature type="domain" description="Pectinesterase inhibitor" evidence="7">
    <location>
        <begin position="30"/>
        <end position="188"/>
    </location>
</feature>
<gene>
    <name evidence="8" type="ORF">MKW98_011548</name>
</gene>
<dbReference type="GO" id="GO:0005576">
    <property type="term" value="C:extracellular region"/>
    <property type="evidence" value="ECO:0007669"/>
    <property type="project" value="UniProtKB-SubCell"/>
</dbReference>
<dbReference type="InterPro" id="IPR006501">
    <property type="entry name" value="Pectinesterase_inhib_dom"/>
</dbReference>
<dbReference type="PANTHER" id="PTHR31080">
    <property type="entry name" value="PECTINESTERASE INHIBITOR-LIKE"/>
    <property type="match status" value="1"/>
</dbReference>
<dbReference type="FunFam" id="1.20.140.40:FF:000006">
    <property type="entry name" value="Pectinesterase inhibitor 3"/>
    <property type="match status" value="1"/>
</dbReference>
<feature type="signal peptide" evidence="6">
    <location>
        <begin position="1"/>
        <end position="17"/>
    </location>
</feature>
<evidence type="ECO:0000259" key="7">
    <source>
        <dbReference type="SMART" id="SM00856"/>
    </source>
</evidence>
<dbReference type="SUPFAM" id="SSF101148">
    <property type="entry name" value="Plant invertase/pectin methylesterase inhibitor"/>
    <property type="match status" value="1"/>
</dbReference>
<dbReference type="CDD" id="cd15798">
    <property type="entry name" value="PMEI-like_3"/>
    <property type="match status" value="1"/>
</dbReference>
<keyword evidence="3 6" id="KW-0732">Signal</keyword>
<evidence type="ECO:0000256" key="5">
    <source>
        <dbReference type="ARBA" id="ARBA00038471"/>
    </source>
</evidence>
<name>A0AAD4S7A0_9MAGN</name>
<feature type="chain" id="PRO_5042122781" description="Pectinesterase inhibitor domain-containing protein" evidence="6">
    <location>
        <begin position="18"/>
        <end position="204"/>
    </location>
</feature>
<evidence type="ECO:0000313" key="9">
    <source>
        <dbReference type="Proteomes" id="UP001202328"/>
    </source>
</evidence>
<dbReference type="InterPro" id="IPR035513">
    <property type="entry name" value="Invertase/methylesterase_inhib"/>
</dbReference>
<evidence type="ECO:0000256" key="2">
    <source>
        <dbReference type="ARBA" id="ARBA00022525"/>
    </source>
</evidence>
<dbReference type="NCBIfam" id="TIGR01614">
    <property type="entry name" value="PME_inhib"/>
    <property type="match status" value="1"/>
</dbReference>
<dbReference type="Pfam" id="PF04043">
    <property type="entry name" value="PMEI"/>
    <property type="match status" value="1"/>
</dbReference>
<comment type="subcellular location">
    <subcellularLocation>
        <location evidence="1">Secreted</location>
        <location evidence="1">Extracellular space</location>
    </subcellularLocation>
</comment>
<dbReference type="SMART" id="SM00856">
    <property type="entry name" value="PMEI"/>
    <property type="match status" value="1"/>
</dbReference>